<evidence type="ECO:0000256" key="5">
    <source>
        <dbReference type="ARBA" id="ARBA00022679"/>
    </source>
</evidence>
<evidence type="ECO:0000256" key="9">
    <source>
        <dbReference type="ARBA" id="ARBA00022827"/>
    </source>
</evidence>
<dbReference type="InterPro" id="IPR015864">
    <property type="entry name" value="FAD_synthase"/>
</dbReference>
<dbReference type="Pfam" id="PF01687">
    <property type="entry name" value="Flavokinase"/>
    <property type="match status" value="1"/>
</dbReference>
<keyword evidence="3 14" id="KW-0285">Flavoprotein</keyword>
<accession>A0A0R1VYT3</accession>
<name>A0A0R1VYT3_9LACO</name>
<evidence type="ECO:0000259" key="15">
    <source>
        <dbReference type="SMART" id="SM00904"/>
    </source>
</evidence>
<dbReference type="InterPro" id="IPR014729">
    <property type="entry name" value="Rossmann-like_a/b/a_fold"/>
</dbReference>
<keyword evidence="11" id="KW-0511">Multifunctional enzyme</keyword>
<dbReference type="PATRIC" id="fig|1423735.3.peg.322"/>
<gene>
    <name evidence="16" type="ORF">FC15_GL000315</name>
</gene>
<dbReference type="InterPro" id="IPR002606">
    <property type="entry name" value="Riboflavin_kinase_bac"/>
</dbReference>
<feature type="domain" description="Riboflavin kinase" evidence="15">
    <location>
        <begin position="188"/>
        <end position="313"/>
    </location>
</feature>
<dbReference type="GO" id="GO:0005524">
    <property type="term" value="F:ATP binding"/>
    <property type="evidence" value="ECO:0007669"/>
    <property type="project" value="UniProtKB-UniRule"/>
</dbReference>
<keyword evidence="6 14" id="KW-0548">Nucleotidyltransferase</keyword>
<dbReference type="NCBIfam" id="TIGR00083">
    <property type="entry name" value="ribF"/>
    <property type="match status" value="1"/>
</dbReference>
<keyword evidence="4 14" id="KW-0288">FMN</keyword>
<dbReference type="PANTHER" id="PTHR22749">
    <property type="entry name" value="RIBOFLAVIN KINASE/FMN ADENYLYLTRANSFERASE"/>
    <property type="match status" value="1"/>
</dbReference>
<keyword evidence="17" id="KW-1185">Reference proteome</keyword>
<dbReference type="GO" id="GO:0003919">
    <property type="term" value="F:FMN adenylyltransferase activity"/>
    <property type="evidence" value="ECO:0007669"/>
    <property type="project" value="UniProtKB-UniRule"/>
</dbReference>
<dbReference type="Gene3D" id="2.40.30.30">
    <property type="entry name" value="Riboflavin kinase-like"/>
    <property type="match status" value="1"/>
</dbReference>
<evidence type="ECO:0000256" key="8">
    <source>
        <dbReference type="ARBA" id="ARBA00022777"/>
    </source>
</evidence>
<keyword evidence="10 14" id="KW-0067">ATP-binding</keyword>
<evidence type="ECO:0000256" key="7">
    <source>
        <dbReference type="ARBA" id="ARBA00022741"/>
    </source>
</evidence>
<evidence type="ECO:0000256" key="2">
    <source>
        <dbReference type="ARBA" id="ARBA00005201"/>
    </source>
</evidence>
<comment type="similarity">
    <text evidence="14">Belongs to the ribF family.</text>
</comment>
<proteinExistence type="inferred from homology"/>
<keyword evidence="7 14" id="KW-0547">Nucleotide-binding</keyword>
<dbReference type="SUPFAM" id="SSF82114">
    <property type="entry name" value="Riboflavin kinase-like"/>
    <property type="match status" value="1"/>
</dbReference>
<dbReference type="GO" id="GO:0009231">
    <property type="term" value="P:riboflavin biosynthetic process"/>
    <property type="evidence" value="ECO:0007669"/>
    <property type="project" value="InterPro"/>
</dbReference>
<dbReference type="InterPro" id="IPR015865">
    <property type="entry name" value="Riboflavin_kinase_bac/euk"/>
</dbReference>
<comment type="caution">
    <text evidence="16">The sequence shown here is derived from an EMBL/GenBank/DDBJ whole genome shotgun (WGS) entry which is preliminary data.</text>
</comment>
<dbReference type="FunFam" id="3.40.50.620:FF:000021">
    <property type="entry name" value="Riboflavin biosynthesis protein"/>
    <property type="match status" value="1"/>
</dbReference>
<dbReference type="Pfam" id="PF06574">
    <property type="entry name" value="FAD_syn"/>
    <property type="match status" value="1"/>
</dbReference>
<evidence type="ECO:0000256" key="10">
    <source>
        <dbReference type="ARBA" id="ARBA00022840"/>
    </source>
</evidence>
<dbReference type="PIRSF" id="PIRSF004491">
    <property type="entry name" value="FAD_Synth"/>
    <property type="match status" value="1"/>
</dbReference>
<keyword evidence="5 14" id="KW-0808">Transferase</keyword>
<evidence type="ECO:0000313" key="17">
    <source>
        <dbReference type="Proteomes" id="UP000051315"/>
    </source>
</evidence>
<evidence type="ECO:0000256" key="14">
    <source>
        <dbReference type="PIRNR" id="PIRNR004491"/>
    </source>
</evidence>
<dbReference type="RefSeq" id="WP_057825178.1">
    <property type="nucleotide sequence ID" value="NZ_AZFX01000078.1"/>
</dbReference>
<dbReference type="SUPFAM" id="SSF52374">
    <property type="entry name" value="Nucleotidylyl transferase"/>
    <property type="match status" value="1"/>
</dbReference>
<dbReference type="STRING" id="1423735.FC15_GL000315"/>
<dbReference type="EC" id="2.7.7.2" evidence="14"/>
<dbReference type="InterPro" id="IPR023468">
    <property type="entry name" value="Riboflavin_kinase"/>
</dbReference>
<dbReference type="Proteomes" id="UP000051315">
    <property type="component" value="Unassembled WGS sequence"/>
</dbReference>
<dbReference type="CDD" id="cd02064">
    <property type="entry name" value="FAD_synthetase_N"/>
    <property type="match status" value="1"/>
</dbReference>
<dbReference type="InterPro" id="IPR023465">
    <property type="entry name" value="Riboflavin_kinase_dom_sf"/>
</dbReference>
<reference evidence="16 17" key="1">
    <citation type="journal article" date="2015" name="Genome Announc.">
        <title>Expanding the biotechnology potential of lactobacilli through comparative genomics of 213 strains and associated genera.</title>
        <authorList>
            <person name="Sun Z."/>
            <person name="Harris H.M."/>
            <person name="McCann A."/>
            <person name="Guo C."/>
            <person name="Argimon S."/>
            <person name="Zhang W."/>
            <person name="Yang X."/>
            <person name="Jeffery I.B."/>
            <person name="Cooney J.C."/>
            <person name="Kagawa T.F."/>
            <person name="Liu W."/>
            <person name="Song Y."/>
            <person name="Salvetti E."/>
            <person name="Wrobel A."/>
            <person name="Rasinkangas P."/>
            <person name="Parkhill J."/>
            <person name="Rea M.C."/>
            <person name="O'Sullivan O."/>
            <person name="Ritari J."/>
            <person name="Douillard F.P."/>
            <person name="Paul Ross R."/>
            <person name="Yang R."/>
            <person name="Briner A.E."/>
            <person name="Felis G.E."/>
            <person name="de Vos W.M."/>
            <person name="Barrangou R."/>
            <person name="Klaenhammer T.R."/>
            <person name="Caufield P.W."/>
            <person name="Cui Y."/>
            <person name="Zhang H."/>
            <person name="O'Toole P.W."/>
        </authorList>
    </citation>
    <scope>NUCLEOTIDE SEQUENCE [LARGE SCALE GENOMIC DNA]</scope>
    <source>
        <strain evidence="16 17">DSM 17758</strain>
    </source>
</reference>
<comment type="catalytic activity">
    <reaction evidence="13 14">
        <text>FMN + ATP + H(+) = FAD + diphosphate</text>
        <dbReference type="Rhea" id="RHEA:17237"/>
        <dbReference type="ChEBI" id="CHEBI:15378"/>
        <dbReference type="ChEBI" id="CHEBI:30616"/>
        <dbReference type="ChEBI" id="CHEBI:33019"/>
        <dbReference type="ChEBI" id="CHEBI:57692"/>
        <dbReference type="ChEBI" id="CHEBI:58210"/>
        <dbReference type="EC" id="2.7.7.2"/>
    </reaction>
</comment>
<evidence type="ECO:0000256" key="11">
    <source>
        <dbReference type="ARBA" id="ARBA00023268"/>
    </source>
</evidence>
<evidence type="ECO:0000256" key="1">
    <source>
        <dbReference type="ARBA" id="ARBA00004726"/>
    </source>
</evidence>
<evidence type="ECO:0000313" key="16">
    <source>
        <dbReference type="EMBL" id="KRM08708.1"/>
    </source>
</evidence>
<evidence type="ECO:0000256" key="3">
    <source>
        <dbReference type="ARBA" id="ARBA00022630"/>
    </source>
</evidence>
<protein>
    <recommendedName>
        <fullName evidence="14">Riboflavin biosynthesis protein</fullName>
    </recommendedName>
    <domain>
        <recommendedName>
            <fullName evidence="14">Riboflavin kinase</fullName>
            <ecNumber evidence="14">2.7.1.26</ecNumber>
        </recommendedName>
        <alternativeName>
            <fullName evidence="14">Flavokinase</fullName>
        </alternativeName>
    </domain>
    <domain>
        <recommendedName>
            <fullName evidence="14">FMN adenylyltransferase</fullName>
            <ecNumber evidence="14">2.7.7.2</ecNumber>
        </recommendedName>
        <alternativeName>
            <fullName evidence="14">FAD pyrophosphorylase</fullName>
        </alternativeName>
        <alternativeName>
            <fullName evidence="14">FAD synthase</fullName>
        </alternativeName>
    </domain>
</protein>
<dbReference type="EC" id="2.7.1.26" evidence="14"/>
<dbReference type="UniPathway" id="UPA00276">
    <property type="reaction ID" value="UER00406"/>
</dbReference>
<dbReference type="UniPathway" id="UPA00277">
    <property type="reaction ID" value="UER00407"/>
</dbReference>
<keyword evidence="8 14" id="KW-0418">Kinase</keyword>
<dbReference type="Gene3D" id="3.40.50.620">
    <property type="entry name" value="HUPs"/>
    <property type="match status" value="1"/>
</dbReference>
<comment type="pathway">
    <text evidence="1 14">Cofactor biosynthesis; FAD biosynthesis; FAD from FMN: step 1/1.</text>
</comment>
<dbReference type="OrthoDB" id="9803667at2"/>
<dbReference type="EMBL" id="AZFX01000078">
    <property type="protein sequence ID" value="KRM08708.1"/>
    <property type="molecule type" value="Genomic_DNA"/>
</dbReference>
<comment type="pathway">
    <text evidence="2 14">Cofactor biosynthesis; FMN biosynthesis; FMN from riboflavin (ATP route): step 1/1.</text>
</comment>
<dbReference type="GO" id="GO:0009398">
    <property type="term" value="P:FMN biosynthetic process"/>
    <property type="evidence" value="ECO:0007669"/>
    <property type="project" value="UniProtKB-UniRule"/>
</dbReference>
<evidence type="ECO:0000256" key="6">
    <source>
        <dbReference type="ARBA" id="ARBA00022695"/>
    </source>
</evidence>
<evidence type="ECO:0000256" key="4">
    <source>
        <dbReference type="ARBA" id="ARBA00022643"/>
    </source>
</evidence>
<dbReference type="SMART" id="SM00904">
    <property type="entry name" value="Flavokinase"/>
    <property type="match status" value="1"/>
</dbReference>
<sequence>MQVIHLKYPIDLNDKTIDQAPKVFALGFFDGVHLGHQAVIQRALAIGKQRQLPVAVMTFDKYPGIVFHKVDADNFDYLTTLARKEQLMAEMGVDALYVVDFTSKVGHLTPQAFVDQFLVDLGTRVAVAGFDYTYGKPDVANMTCLPDYAQGRFEVVQVAEQKLGPEKISSSKIRADLDHGNVDEANKFLGYVYQTSGIVVHGEARGRELGYPTANIKTTDGERLPGIGIYATEILVDGHWYPAMTSVGRNITFGDQRPVTVEVNLFDFHQDIYGENIELRWNHWLRGEVKFTGANALIEQLAQDEQESRAYFAKQAANHQ</sequence>
<keyword evidence="9 14" id="KW-0274">FAD</keyword>
<evidence type="ECO:0000256" key="12">
    <source>
        <dbReference type="ARBA" id="ARBA00047880"/>
    </source>
</evidence>
<organism evidence="16 17">
    <name type="scientific">Lapidilactobacillus concavus DSM 17758</name>
    <dbReference type="NCBI Taxonomy" id="1423735"/>
    <lineage>
        <taxon>Bacteria</taxon>
        <taxon>Bacillati</taxon>
        <taxon>Bacillota</taxon>
        <taxon>Bacilli</taxon>
        <taxon>Lactobacillales</taxon>
        <taxon>Lactobacillaceae</taxon>
        <taxon>Lapidilactobacillus</taxon>
    </lineage>
</organism>
<comment type="catalytic activity">
    <reaction evidence="12 14">
        <text>riboflavin + ATP = FMN + ADP + H(+)</text>
        <dbReference type="Rhea" id="RHEA:14357"/>
        <dbReference type="ChEBI" id="CHEBI:15378"/>
        <dbReference type="ChEBI" id="CHEBI:30616"/>
        <dbReference type="ChEBI" id="CHEBI:57986"/>
        <dbReference type="ChEBI" id="CHEBI:58210"/>
        <dbReference type="ChEBI" id="CHEBI:456216"/>
        <dbReference type="EC" id="2.7.1.26"/>
    </reaction>
</comment>
<dbReference type="AlphaFoldDB" id="A0A0R1VYT3"/>
<dbReference type="GO" id="GO:0008531">
    <property type="term" value="F:riboflavin kinase activity"/>
    <property type="evidence" value="ECO:0007669"/>
    <property type="project" value="UniProtKB-UniRule"/>
</dbReference>
<dbReference type="GO" id="GO:0006747">
    <property type="term" value="P:FAD biosynthetic process"/>
    <property type="evidence" value="ECO:0007669"/>
    <property type="project" value="UniProtKB-UniRule"/>
</dbReference>
<dbReference type="PANTHER" id="PTHR22749:SF6">
    <property type="entry name" value="RIBOFLAVIN KINASE"/>
    <property type="match status" value="1"/>
</dbReference>
<evidence type="ECO:0000256" key="13">
    <source>
        <dbReference type="ARBA" id="ARBA00049494"/>
    </source>
</evidence>